<dbReference type="Proteomes" id="UP000637423">
    <property type="component" value="Unassembled WGS sequence"/>
</dbReference>
<evidence type="ECO:0000313" key="4">
    <source>
        <dbReference type="Proteomes" id="UP000637423"/>
    </source>
</evidence>
<evidence type="ECO:0000259" key="2">
    <source>
        <dbReference type="Pfam" id="PF01863"/>
    </source>
</evidence>
<organism evidence="3 4">
    <name type="scientific">Undibacterium terreum</name>
    <dbReference type="NCBI Taxonomy" id="1224302"/>
    <lineage>
        <taxon>Bacteria</taxon>
        <taxon>Pseudomonadati</taxon>
        <taxon>Pseudomonadota</taxon>
        <taxon>Betaproteobacteria</taxon>
        <taxon>Burkholderiales</taxon>
        <taxon>Oxalobacteraceae</taxon>
        <taxon>Undibacterium</taxon>
    </lineage>
</organism>
<dbReference type="CDD" id="cd07344">
    <property type="entry name" value="M48_yhfN_like"/>
    <property type="match status" value="1"/>
</dbReference>
<dbReference type="PANTHER" id="PTHR30399">
    <property type="entry name" value="UNCHARACTERIZED PROTEIN YGJP"/>
    <property type="match status" value="1"/>
</dbReference>
<dbReference type="AlphaFoldDB" id="A0A916XKM9"/>
<comment type="caution">
    <text evidence="3">The sequence shown here is derived from an EMBL/GenBank/DDBJ whole genome shotgun (WGS) entry which is preliminary data.</text>
</comment>
<feature type="domain" description="YgjP-like metallopeptidase" evidence="2">
    <location>
        <begin position="96"/>
        <end position="305"/>
    </location>
</feature>
<protein>
    <recommendedName>
        <fullName evidence="2">YgjP-like metallopeptidase domain-containing protein</fullName>
    </recommendedName>
</protein>
<dbReference type="EMBL" id="BMED01000002">
    <property type="protein sequence ID" value="GGC78929.1"/>
    <property type="molecule type" value="Genomic_DNA"/>
</dbReference>
<feature type="region of interest" description="Disordered" evidence="1">
    <location>
        <begin position="16"/>
        <end position="74"/>
    </location>
</feature>
<evidence type="ECO:0000313" key="3">
    <source>
        <dbReference type="EMBL" id="GGC78929.1"/>
    </source>
</evidence>
<proteinExistence type="predicted"/>
<dbReference type="Pfam" id="PF01863">
    <property type="entry name" value="YgjP-like"/>
    <property type="match status" value="1"/>
</dbReference>
<dbReference type="Gene3D" id="3.30.2010.10">
    <property type="entry name" value="Metalloproteases ('zincins'), catalytic domain"/>
    <property type="match status" value="1"/>
</dbReference>
<sequence>MHQPLQLALQLDLFSEAPAVQPPPQHLQPGASAPDTLDGQAGKPAIPPALPISPISLRSPSPPAAPPRPPAGSNKRQILIQDYWLEYSLQRSKRRTIGFLINEDGLRMTAPKWVTIADIEQAIREKQRWITNKLNERRERSNQRLQPKMSWDDGAKLPYLGSELTLRIQATQAAGVRYDSDSRELTVCLPGGATEQQLKDRVQAWLQQEAKRIFNERLPIYAEKLGVSYQSMSLSAATTRWGSCTSQGKIRLNWRLIHFSLTLIDYVIAHELSHLREMNHSPQFWATVQSIFPDFEQAKQALRHHAAEELPVF</sequence>
<dbReference type="InterPro" id="IPR053136">
    <property type="entry name" value="UTP_pyrophosphatase-like"/>
</dbReference>
<reference evidence="3" key="2">
    <citation type="submission" date="2020-09" db="EMBL/GenBank/DDBJ databases">
        <authorList>
            <person name="Sun Q."/>
            <person name="Zhou Y."/>
        </authorList>
    </citation>
    <scope>NUCLEOTIDE SEQUENCE</scope>
    <source>
        <strain evidence="3">CGMCC 1.10998</strain>
    </source>
</reference>
<reference evidence="3" key="1">
    <citation type="journal article" date="2014" name="Int. J. Syst. Evol. Microbiol.">
        <title>Complete genome sequence of Corynebacterium casei LMG S-19264T (=DSM 44701T), isolated from a smear-ripened cheese.</title>
        <authorList>
            <consortium name="US DOE Joint Genome Institute (JGI-PGF)"/>
            <person name="Walter F."/>
            <person name="Albersmeier A."/>
            <person name="Kalinowski J."/>
            <person name="Ruckert C."/>
        </authorList>
    </citation>
    <scope>NUCLEOTIDE SEQUENCE</scope>
    <source>
        <strain evidence="3">CGMCC 1.10998</strain>
    </source>
</reference>
<dbReference type="InterPro" id="IPR002725">
    <property type="entry name" value="YgjP-like_metallopeptidase"/>
</dbReference>
<gene>
    <name evidence="3" type="ORF">GCM10011396_27660</name>
</gene>
<keyword evidence="4" id="KW-1185">Reference proteome</keyword>
<feature type="compositionally biased region" description="Pro residues" evidence="1">
    <location>
        <begin position="60"/>
        <end position="70"/>
    </location>
</feature>
<name>A0A916XKM9_9BURK</name>
<evidence type="ECO:0000256" key="1">
    <source>
        <dbReference type="SAM" id="MobiDB-lite"/>
    </source>
</evidence>
<dbReference type="PANTHER" id="PTHR30399:SF1">
    <property type="entry name" value="UTP PYROPHOSPHATASE"/>
    <property type="match status" value="1"/>
</dbReference>
<accession>A0A916XKM9</accession>